<evidence type="ECO:0000313" key="3">
    <source>
        <dbReference type="Proteomes" id="UP000291269"/>
    </source>
</evidence>
<dbReference type="InterPro" id="IPR036514">
    <property type="entry name" value="SGNH_hydro_sf"/>
</dbReference>
<sequence>MKIKQEHESFVLQGEKWKSLRYADIDPSSLVVYRQEGETRRVFPAQAYEYRDGKIRRAKGSPIPDFSVSPFYDLKGFDHEKFSVWGNEPYMLFADYECCAATERTPEFRARELSRKNGMAGRLKEFFEARRSGEIRYTVFGDSISTGCEASIPQYTFFERFSRYAAQKFGVSVPIENVAVGGESTFEGVRRYRRDVLASRPDIVSIGFGMNDQNTIGGKLTVPPDDYYKNILEITCAVQDTGAQAVLISPCCPHPRWIHTSGRMDDYVAKLYEVSERTGACLADVNALWKDELQYKQPDDLLRNGINHPTDYGHYLYFLMLKNLID</sequence>
<dbReference type="OrthoDB" id="388542at2"/>
<dbReference type="AlphaFoldDB" id="A0A4Q2KCT7"/>
<proteinExistence type="predicted"/>
<keyword evidence="2" id="KW-0378">Hydrolase</keyword>
<reference evidence="2 3" key="1">
    <citation type="journal article" date="2019" name="Gut">
        <title>Antibiotics-induced monodominance of a novel gut bacterial order.</title>
        <authorList>
            <person name="Hildebrand F."/>
            <person name="Moitinho-Silva L."/>
            <person name="Blasche S."/>
            <person name="Jahn M.T."/>
            <person name="Gossmann T.I."/>
            <person name="Heuerta-Cepas J."/>
            <person name="Hercog R."/>
            <person name="Luetge M."/>
            <person name="Bahram M."/>
            <person name="Pryszlak A."/>
            <person name="Alves R.J."/>
            <person name="Waszak S.M."/>
            <person name="Zhu A."/>
            <person name="Ye L."/>
            <person name="Costea P.I."/>
            <person name="Aalvink S."/>
            <person name="Belzer C."/>
            <person name="Forslund S.K."/>
            <person name="Sunagawa S."/>
            <person name="Hentschel U."/>
            <person name="Merten C."/>
            <person name="Patil K.R."/>
            <person name="Benes V."/>
            <person name="Bork P."/>
        </authorList>
    </citation>
    <scope>NUCLEOTIDE SEQUENCE [LARGE SCALE GENOMIC DNA]</scope>
    <source>
        <strain evidence="2 3">HDS1380</strain>
    </source>
</reference>
<evidence type="ECO:0000259" key="1">
    <source>
        <dbReference type="Pfam" id="PF13472"/>
    </source>
</evidence>
<dbReference type="InterPro" id="IPR051532">
    <property type="entry name" value="Ester_Hydrolysis_Enzymes"/>
</dbReference>
<organism evidence="2 3">
    <name type="scientific">Candidatus Borkfalkia ceftriaxoniphila</name>
    <dbReference type="NCBI Taxonomy" id="2508949"/>
    <lineage>
        <taxon>Bacteria</taxon>
        <taxon>Bacillati</taxon>
        <taxon>Bacillota</taxon>
        <taxon>Clostridia</taxon>
        <taxon>Christensenellales</taxon>
        <taxon>Christensenellaceae</taxon>
        <taxon>Candidatus Borkfalkia</taxon>
    </lineage>
</organism>
<dbReference type="InterPro" id="IPR013830">
    <property type="entry name" value="SGNH_hydro"/>
</dbReference>
<dbReference type="Proteomes" id="UP000291269">
    <property type="component" value="Unassembled WGS sequence"/>
</dbReference>
<accession>A0A4Q2KCT7</accession>
<keyword evidence="3" id="KW-1185">Reference proteome</keyword>
<evidence type="ECO:0000313" key="2">
    <source>
        <dbReference type="EMBL" id="RXZ61839.1"/>
    </source>
</evidence>
<dbReference type="SUPFAM" id="SSF52266">
    <property type="entry name" value="SGNH hydrolase"/>
    <property type="match status" value="1"/>
</dbReference>
<feature type="domain" description="SGNH hydrolase-type esterase" evidence="1">
    <location>
        <begin position="139"/>
        <end position="314"/>
    </location>
</feature>
<dbReference type="PANTHER" id="PTHR30383">
    <property type="entry name" value="THIOESTERASE 1/PROTEASE 1/LYSOPHOSPHOLIPASE L1"/>
    <property type="match status" value="1"/>
</dbReference>
<dbReference type="Pfam" id="PF13472">
    <property type="entry name" value="Lipase_GDSL_2"/>
    <property type="match status" value="1"/>
</dbReference>
<dbReference type="RefSeq" id="WP_129224911.1">
    <property type="nucleotide sequence ID" value="NZ_SDOZ01000002.1"/>
</dbReference>
<dbReference type="PANTHER" id="PTHR30383:SF5">
    <property type="entry name" value="SGNH HYDROLASE-TYPE ESTERASE DOMAIN-CONTAINING PROTEIN"/>
    <property type="match status" value="1"/>
</dbReference>
<dbReference type="EMBL" id="SDOZ01000002">
    <property type="protein sequence ID" value="RXZ61839.1"/>
    <property type="molecule type" value="Genomic_DNA"/>
</dbReference>
<comment type="caution">
    <text evidence="2">The sequence shown here is derived from an EMBL/GenBank/DDBJ whole genome shotgun (WGS) entry which is preliminary data.</text>
</comment>
<dbReference type="Gene3D" id="3.40.50.1110">
    <property type="entry name" value="SGNH hydrolase"/>
    <property type="match status" value="1"/>
</dbReference>
<name>A0A4Q2KCT7_9FIRM</name>
<dbReference type="GO" id="GO:0004622">
    <property type="term" value="F:phosphatidylcholine lysophospholipase activity"/>
    <property type="evidence" value="ECO:0007669"/>
    <property type="project" value="TreeGrafter"/>
</dbReference>
<protein>
    <submittedName>
        <fullName evidence="2">SGNH/GDSL hydrolase family protein</fullName>
    </submittedName>
</protein>
<gene>
    <name evidence="2" type="ORF">ESZ91_05465</name>
</gene>